<dbReference type="InterPro" id="IPR011099">
    <property type="entry name" value="Glyco_hydro_67_C"/>
</dbReference>
<dbReference type="Pfam" id="PF03648">
    <property type="entry name" value="Glyco_hydro_67N"/>
    <property type="match status" value="1"/>
</dbReference>
<evidence type="ECO:0000313" key="15">
    <source>
        <dbReference type="Proteomes" id="UP000291117"/>
    </source>
</evidence>
<name>A0A4R0NH30_9SPHI</name>
<dbReference type="InterPro" id="IPR017853">
    <property type="entry name" value="GH"/>
</dbReference>
<dbReference type="AlphaFoldDB" id="A0A4R0NH30"/>
<evidence type="ECO:0000256" key="2">
    <source>
        <dbReference type="ARBA" id="ARBA00022651"/>
    </source>
</evidence>
<dbReference type="Pfam" id="PF07477">
    <property type="entry name" value="Glyco_hydro_67C"/>
    <property type="match status" value="1"/>
</dbReference>
<keyword evidence="5 8" id="KW-0326">Glycosidase</keyword>
<dbReference type="Gene3D" id="3.90.1330.10">
    <property type="entry name" value="Alpha-glucuronidase, C-terminal domain"/>
    <property type="match status" value="1"/>
</dbReference>
<dbReference type="Gene3D" id="3.30.379.10">
    <property type="entry name" value="Chitobiase/beta-hexosaminidase domain 2-like"/>
    <property type="match status" value="1"/>
</dbReference>
<feature type="domain" description="Alpha glucuronidase N-terminal" evidence="11">
    <location>
        <begin position="45"/>
        <end position="165"/>
    </location>
</feature>
<comment type="catalytic activity">
    <reaction evidence="7 10">
        <text>Hydrolysis of (1-&gt;2)-alpha-D-(4-O-methyl)glucuronosyl links in the main chain of hardwood xylans.</text>
        <dbReference type="EC" id="3.2.1.131"/>
    </reaction>
</comment>
<proteinExistence type="inferred from homology"/>
<dbReference type="OrthoDB" id="339499at2"/>
<dbReference type="PANTHER" id="PTHR39207:SF1">
    <property type="entry name" value="ALPHA-GLUCURONIDASE A"/>
    <property type="match status" value="1"/>
</dbReference>
<keyword evidence="3 8" id="KW-0378">Hydrolase</keyword>
<dbReference type="Pfam" id="PF07488">
    <property type="entry name" value="Glyco_hydro_67M"/>
    <property type="match status" value="1"/>
</dbReference>
<dbReference type="InterPro" id="IPR037054">
    <property type="entry name" value="A-glucoronidase_C_sf"/>
</dbReference>
<evidence type="ECO:0000256" key="8">
    <source>
        <dbReference type="PIRNR" id="PIRNR029900"/>
    </source>
</evidence>
<evidence type="ECO:0000256" key="7">
    <source>
        <dbReference type="ARBA" id="ARBA00052795"/>
    </source>
</evidence>
<dbReference type="GO" id="GO:0005576">
    <property type="term" value="C:extracellular region"/>
    <property type="evidence" value="ECO:0007669"/>
    <property type="project" value="InterPro"/>
</dbReference>
<dbReference type="Gene3D" id="3.20.20.80">
    <property type="entry name" value="Glycosidases"/>
    <property type="match status" value="1"/>
</dbReference>
<dbReference type="PIRSF" id="PIRSF029900">
    <property type="entry name" value="Alpha-glucuronds"/>
    <property type="match status" value="1"/>
</dbReference>
<dbReference type="SUPFAM" id="SSF55545">
    <property type="entry name" value="beta-N-acetylhexosaminidase-like domain"/>
    <property type="match status" value="1"/>
</dbReference>
<evidence type="ECO:0000313" key="14">
    <source>
        <dbReference type="EMBL" id="TCC99498.1"/>
    </source>
</evidence>
<dbReference type="EC" id="3.2.1.131" evidence="10"/>
<dbReference type="InterPro" id="IPR005154">
    <property type="entry name" value="Glyco_hydro_67_aGlcAse_N"/>
</dbReference>
<dbReference type="PANTHER" id="PTHR39207">
    <property type="entry name" value="ALPHA-GLUCURONIDASE A"/>
    <property type="match status" value="1"/>
</dbReference>
<feature type="domain" description="Glycosyl hydrolase family 67 C-terminal" evidence="12">
    <location>
        <begin position="489"/>
        <end position="711"/>
    </location>
</feature>
<evidence type="ECO:0000256" key="5">
    <source>
        <dbReference type="ARBA" id="ARBA00023295"/>
    </source>
</evidence>
<dbReference type="InterPro" id="IPR011395">
    <property type="entry name" value="Glyco_hydro_67_aGlcAse"/>
</dbReference>
<evidence type="ECO:0000259" key="12">
    <source>
        <dbReference type="Pfam" id="PF07477"/>
    </source>
</evidence>
<dbReference type="RefSeq" id="WP_131606763.1">
    <property type="nucleotide sequence ID" value="NZ_SJSM01000001.1"/>
</dbReference>
<evidence type="ECO:0000259" key="13">
    <source>
        <dbReference type="Pfam" id="PF07488"/>
    </source>
</evidence>
<evidence type="ECO:0000256" key="9">
    <source>
        <dbReference type="PIRSR" id="PIRSR029900-1"/>
    </source>
</evidence>
<dbReference type="GO" id="GO:0046559">
    <property type="term" value="F:alpha-glucuronidase activity"/>
    <property type="evidence" value="ECO:0007669"/>
    <property type="project" value="InterPro"/>
</dbReference>
<feature type="domain" description="Glycosyl hydrolase family 67 catalytic" evidence="13">
    <location>
        <begin position="169"/>
        <end position="488"/>
    </location>
</feature>
<evidence type="ECO:0000256" key="4">
    <source>
        <dbReference type="ARBA" id="ARBA00023277"/>
    </source>
</evidence>
<evidence type="ECO:0000259" key="11">
    <source>
        <dbReference type="Pfam" id="PF03648"/>
    </source>
</evidence>
<dbReference type="GO" id="GO:0033939">
    <property type="term" value="F:xylan alpha-1,2-glucuronosidase activity"/>
    <property type="evidence" value="ECO:0007669"/>
    <property type="project" value="UniProtKB-EC"/>
</dbReference>
<keyword evidence="6 10" id="KW-0624">Polysaccharide degradation</keyword>
<dbReference type="Proteomes" id="UP000291117">
    <property type="component" value="Unassembled WGS sequence"/>
</dbReference>
<dbReference type="FunFam" id="3.20.20.80:FF:000096">
    <property type="entry name" value="Xylan alpha-1,2-glucuronidase"/>
    <property type="match status" value="1"/>
</dbReference>
<keyword evidence="15" id="KW-1185">Reference proteome</keyword>
<feature type="active site" description="Proton acceptor" evidence="9">
    <location>
        <position position="400"/>
    </location>
</feature>
<dbReference type="InterPro" id="IPR029018">
    <property type="entry name" value="Hex-like_dom2"/>
</dbReference>
<protein>
    <recommendedName>
        <fullName evidence="10">Xylan alpha-1,2-glucuronidase</fullName>
        <ecNumber evidence="10">3.2.1.131</ecNumber>
    </recommendedName>
</protein>
<comment type="subunit">
    <text evidence="10">Homodimer.</text>
</comment>
<reference evidence="14 15" key="1">
    <citation type="submission" date="2019-02" db="EMBL/GenBank/DDBJ databases">
        <title>Pedobacter sp. RP-3-8 sp. nov., isolated from Arctic soil.</title>
        <authorList>
            <person name="Dahal R.H."/>
        </authorList>
    </citation>
    <scope>NUCLEOTIDE SEQUENCE [LARGE SCALE GENOMIC DNA]</scope>
    <source>
        <strain evidence="14 15">RP-3-8</strain>
    </source>
</reference>
<feature type="active site" description="Proton acceptor" evidence="9">
    <location>
        <position position="428"/>
    </location>
</feature>
<keyword evidence="2 8" id="KW-0858">Xylan degradation</keyword>
<dbReference type="InterPro" id="IPR011100">
    <property type="entry name" value="Glyco_hydro_67_cat"/>
</dbReference>
<comment type="caution">
    <text evidence="14">The sequence shown here is derived from an EMBL/GenBank/DDBJ whole genome shotgun (WGS) entry which is preliminary data.</text>
</comment>
<dbReference type="SUPFAM" id="SSF51445">
    <property type="entry name" value="(Trans)glycosidases"/>
    <property type="match status" value="1"/>
</dbReference>
<sequence>MYKIFKDLLWWTSHRIGSIFLLRVVLLLLGLLVWTKSNAENGYDLWLRYKPVHETSLKNNYQSVIKQISASGNSASLIAAITELQIGMKGLLNVSLPHVKTVNVNGTLLLGTPSTNAAIARLNLAELKDLGKEGYLIKSLQINRRSCTVIASNTDIGLLYGSYHLLRLIQTRHSIQKLLIVEKPKIQLRVLNHWDNLNGTVERGYAGSSLWDWQRLPGYLDPRYTDYARANASIGINGTVINNVNASAKSLTKTYLLKAAALADVFRPYGIKVYLTARFSAPIEIGGLKTADPLDPEVIKWWKLKVDEIYRYIPDFGGFLVKANSEGQPGPQDYKRSHAEGANMMADALAPHNGVVMWRAFVYENIKGEDRAKQAYQEFKKFDGDFKSNVLLQPKNGPIDFQPREPFHPLFGAMSKTQLMLEFQITQEYLGFATHLVYLAPMFKETLSTDTYAKGKGSTIAKIVEGKLESHQISGIAGVANIGSDINWTGHPFAQSNWYAFGRMAWNPEASPETIADDWLKMTFSTDPSFVVPVKEYMLASREHAVHYMMPLGLNHIMNLGTHYGPGPWDKIPGWNAHDYHLADAEGLGVDRTDKGSNAVEQYFPEVRQKYNDIKSIPPELLLWFHHVPWKYRMPTGKSLWEELVYTYYSGVSAVEKMQNTWDGLKDKVDPLRFVQVKQLLAEQQREAAWWRDGSVLYFQTYSKMPLPQGFKVPAQSLEHYKQIKMPDRTDK</sequence>
<evidence type="ECO:0000256" key="6">
    <source>
        <dbReference type="ARBA" id="ARBA00023326"/>
    </source>
</evidence>
<accession>A0A4R0NH30</accession>
<evidence type="ECO:0000256" key="3">
    <source>
        <dbReference type="ARBA" id="ARBA00022801"/>
    </source>
</evidence>
<comment type="similarity">
    <text evidence="1 8 10">Belongs to the glycosyl hydrolase 67 family.</text>
</comment>
<organism evidence="14 15">
    <name type="scientific">Pedobacter hiemivivus</name>
    <dbReference type="NCBI Taxonomy" id="2530454"/>
    <lineage>
        <taxon>Bacteria</taxon>
        <taxon>Pseudomonadati</taxon>
        <taxon>Bacteroidota</taxon>
        <taxon>Sphingobacteriia</taxon>
        <taxon>Sphingobacteriales</taxon>
        <taxon>Sphingobacteriaceae</taxon>
        <taxon>Pedobacter</taxon>
    </lineage>
</organism>
<dbReference type="EMBL" id="SJSM01000001">
    <property type="protein sequence ID" value="TCC99498.1"/>
    <property type="molecule type" value="Genomic_DNA"/>
</dbReference>
<evidence type="ECO:0000256" key="10">
    <source>
        <dbReference type="RuleBase" id="RU361198"/>
    </source>
</evidence>
<gene>
    <name evidence="14" type="ORF">EZ444_02150</name>
</gene>
<keyword evidence="4 10" id="KW-0119">Carbohydrate metabolism</keyword>
<dbReference type="GO" id="GO:2000886">
    <property type="term" value="P:glucuronoxylan catabolic process"/>
    <property type="evidence" value="ECO:0007669"/>
    <property type="project" value="UniProtKB-ARBA"/>
</dbReference>
<feature type="active site" description="Proton donor" evidence="9">
    <location>
        <position position="326"/>
    </location>
</feature>
<evidence type="ECO:0000256" key="1">
    <source>
        <dbReference type="ARBA" id="ARBA00008833"/>
    </source>
</evidence>